<sequence>MPSWWGRAEQHRVGFSFNQFWGNVSIAVDGVAVKRDFRLASMRLGHYRVFVDGELILERAGL</sequence>
<dbReference type="Proteomes" id="UP000295258">
    <property type="component" value="Unassembled WGS sequence"/>
</dbReference>
<dbReference type="AlphaFoldDB" id="A0A4R4UZT3"/>
<name>A0A4R4UZT3_9ACTN</name>
<evidence type="ECO:0000313" key="2">
    <source>
        <dbReference type="Proteomes" id="UP000295258"/>
    </source>
</evidence>
<protein>
    <submittedName>
        <fullName evidence="1">Uncharacterized protein</fullName>
    </submittedName>
</protein>
<reference evidence="1 2" key="1">
    <citation type="submission" date="2019-03" db="EMBL/GenBank/DDBJ databases">
        <title>Draft genome sequences of novel Actinobacteria.</title>
        <authorList>
            <person name="Sahin N."/>
            <person name="Ay H."/>
            <person name="Saygin H."/>
        </authorList>
    </citation>
    <scope>NUCLEOTIDE SEQUENCE [LARGE SCALE GENOMIC DNA]</scope>
    <source>
        <strain evidence="1 2">KC310</strain>
    </source>
</reference>
<proteinExistence type="predicted"/>
<organism evidence="1 2">
    <name type="scientific">Nonomuraea deserti</name>
    <dbReference type="NCBI Taxonomy" id="1848322"/>
    <lineage>
        <taxon>Bacteria</taxon>
        <taxon>Bacillati</taxon>
        <taxon>Actinomycetota</taxon>
        <taxon>Actinomycetes</taxon>
        <taxon>Streptosporangiales</taxon>
        <taxon>Streptosporangiaceae</taxon>
        <taxon>Nonomuraea</taxon>
    </lineage>
</organism>
<dbReference type="EMBL" id="SMKO01000140">
    <property type="protein sequence ID" value="TDC98308.1"/>
    <property type="molecule type" value="Genomic_DNA"/>
</dbReference>
<keyword evidence="2" id="KW-1185">Reference proteome</keyword>
<evidence type="ECO:0000313" key="1">
    <source>
        <dbReference type="EMBL" id="TDC98308.1"/>
    </source>
</evidence>
<comment type="caution">
    <text evidence="1">The sequence shown here is derived from an EMBL/GenBank/DDBJ whole genome shotgun (WGS) entry which is preliminary data.</text>
</comment>
<gene>
    <name evidence="1" type="ORF">E1292_35505</name>
</gene>
<dbReference type="RefSeq" id="WP_132601553.1">
    <property type="nucleotide sequence ID" value="NZ_SMKO01000140.1"/>
</dbReference>
<accession>A0A4R4UZT3</accession>